<dbReference type="Pfam" id="PF09424">
    <property type="entry name" value="YqeY"/>
    <property type="match status" value="1"/>
</dbReference>
<accession>A0A1I7I2T1</accession>
<name>A0A1I7I2T1_9PROT</name>
<dbReference type="PANTHER" id="PTHR28055">
    <property type="entry name" value="ALTERED INHERITANCE OF MITOCHONDRIA PROTEIN 41, MITOCHONDRIAL"/>
    <property type="match status" value="1"/>
</dbReference>
<dbReference type="SUPFAM" id="SSF89095">
    <property type="entry name" value="GatB/YqeY motif"/>
    <property type="match status" value="1"/>
</dbReference>
<evidence type="ECO:0000313" key="2">
    <source>
        <dbReference type="Proteomes" id="UP000183926"/>
    </source>
</evidence>
<dbReference type="AlphaFoldDB" id="A0A1I7I2T1"/>
<dbReference type="OrthoDB" id="9788127at2"/>
<sequence>MRLRQKITEDMKSAMRAGDVKRRDALRLLQAALKQREVDERIELDDGAVVTVIEKMLKQRRDSISQYEAAQRQDLADIEKFEVEVLQVYMPVALSDAELDATINEVIASLGESGSLKIGQIIALLKPRLAGQADMGRVSRLVKEKIASN</sequence>
<dbReference type="PANTHER" id="PTHR28055:SF1">
    <property type="entry name" value="ALTERED INHERITANCE OF MITOCHONDRIA PROTEIN 41, MITOCHONDRIAL"/>
    <property type="match status" value="1"/>
</dbReference>
<dbReference type="Gene3D" id="1.10.10.410">
    <property type="match status" value="1"/>
</dbReference>
<proteinExistence type="predicted"/>
<protein>
    <recommendedName>
        <fullName evidence="3">GatB/Yqey domain protein</fullName>
    </recommendedName>
</protein>
<dbReference type="EMBL" id="FPBL01000007">
    <property type="protein sequence ID" value="SFU67224.1"/>
    <property type="molecule type" value="Genomic_DNA"/>
</dbReference>
<dbReference type="Gene3D" id="1.10.1510.10">
    <property type="entry name" value="Uncharacterised protein YqeY/AIM41 PF09424, N-terminal domain"/>
    <property type="match status" value="1"/>
</dbReference>
<dbReference type="InterPro" id="IPR023168">
    <property type="entry name" value="GatB_Yqey_C_2"/>
</dbReference>
<evidence type="ECO:0000313" key="1">
    <source>
        <dbReference type="EMBL" id="SFU67224.1"/>
    </source>
</evidence>
<evidence type="ECO:0008006" key="3">
    <source>
        <dbReference type="Google" id="ProtNLM"/>
    </source>
</evidence>
<dbReference type="InterPro" id="IPR042184">
    <property type="entry name" value="YqeY/Aim41_N"/>
</dbReference>
<dbReference type="RefSeq" id="WP_074928691.1">
    <property type="nucleotide sequence ID" value="NZ_FPBL01000007.1"/>
</dbReference>
<reference evidence="1 2" key="1">
    <citation type="submission" date="2016-10" db="EMBL/GenBank/DDBJ databases">
        <authorList>
            <person name="de Groot N.N."/>
        </authorList>
    </citation>
    <scope>NUCLEOTIDE SEQUENCE [LARGE SCALE GENOMIC DNA]</scope>
    <source>
        <strain evidence="1 2">Nm24</strain>
    </source>
</reference>
<dbReference type="InterPro" id="IPR019004">
    <property type="entry name" value="YqeY/Aim41"/>
</dbReference>
<organism evidence="1 2">
    <name type="scientific">Nitrosomonas eutropha</name>
    <dbReference type="NCBI Taxonomy" id="916"/>
    <lineage>
        <taxon>Bacteria</taxon>
        <taxon>Pseudomonadati</taxon>
        <taxon>Pseudomonadota</taxon>
        <taxon>Betaproteobacteria</taxon>
        <taxon>Nitrosomonadales</taxon>
        <taxon>Nitrosomonadaceae</taxon>
        <taxon>Nitrosomonas</taxon>
    </lineage>
</organism>
<dbReference type="InterPro" id="IPR003789">
    <property type="entry name" value="Asn/Gln_tRNA_amidoTrase-B-like"/>
</dbReference>
<gene>
    <name evidence="1" type="ORF">SAMN05216339_1075</name>
</gene>
<dbReference type="Proteomes" id="UP000183926">
    <property type="component" value="Unassembled WGS sequence"/>
</dbReference>
<dbReference type="GO" id="GO:0016884">
    <property type="term" value="F:carbon-nitrogen ligase activity, with glutamine as amido-N-donor"/>
    <property type="evidence" value="ECO:0007669"/>
    <property type="project" value="InterPro"/>
</dbReference>